<dbReference type="InterPro" id="IPR000994">
    <property type="entry name" value="Pept_M24"/>
</dbReference>
<feature type="domain" description="Peptidase M24" evidence="5">
    <location>
        <begin position="130"/>
        <end position="331"/>
    </location>
</feature>
<dbReference type="STRING" id="648996.Theam_0338"/>
<evidence type="ECO:0000313" key="8">
    <source>
        <dbReference type="Proteomes" id="UP000006362"/>
    </source>
</evidence>
<keyword evidence="3" id="KW-0378">Hydrolase</keyword>
<dbReference type="InterPro" id="IPR029149">
    <property type="entry name" value="Creatin/AminoP/Spt16_N"/>
</dbReference>
<evidence type="ECO:0000256" key="2">
    <source>
        <dbReference type="ARBA" id="ARBA00022723"/>
    </source>
</evidence>
<dbReference type="Pfam" id="PF00557">
    <property type="entry name" value="Peptidase_M24"/>
    <property type="match status" value="1"/>
</dbReference>
<dbReference type="CDD" id="cd01092">
    <property type="entry name" value="APP-like"/>
    <property type="match status" value="1"/>
</dbReference>
<evidence type="ECO:0000259" key="5">
    <source>
        <dbReference type="Pfam" id="PF00557"/>
    </source>
</evidence>
<keyword evidence="2" id="KW-0479">Metal-binding</keyword>
<dbReference type="Gene3D" id="3.90.230.10">
    <property type="entry name" value="Creatinase/methionine aminopeptidase superfamily"/>
    <property type="match status" value="1"/>
</dbReference>
<protein>
    <submittedName>
        <fullName evidence="7">Peptidase M24</fullName>
    </submittedName>
</protein>
<name>E8T4H6_THEA1</name>
<dbReference type="SUPFAM" id="SSF55920">
    <property type="entry name" value="Creatinase/aminopeptidase"/>
    <property type="match status" value="1"/>
</dbReference>
<evidence type="ECO:0000256" key="1">
    <source>
        <dbReference type="ARBA" id="ARBA00022670"/>
    </source>
</evidence>
<dbReference type="Gene3D" id="3.40.350.10">
    <property type="entry name" value="Creatinase/prolidase N-terminal domain"/>
    <property type="match status" value="1"/>
</dbReference>
<evidence type="ECO:0000313" key="7">
    <source>
        <dbReference type="EMBL" id="ADU96311.1"/>
    </source>
</evidence>
<dbReference type="EMBL" id="CP002444">
    <property type="protein sequence ID" value="ADU96311.1"/>
    <property type="molecule type" value="Genomic_DNA"/>
</dbReference>
<proteinExistence type="predicted"/>
<dbReference type="Proteomes" id="UP000006362">
    <property type="component" value="Chromosome"/>
</dbReference>
<organism evidence="7 8">
    <name type="scientific">Thermovibrio ammonificans (strain DSM 15698 / JCM 12110 / HB-1)</name>
    <dbReference type="NCBI Taxonomy" id="648996"/>
    <lineage>
        <taxon>Bacteria</taxon>
        <taxon>Pseudomonadati</taxon>
        <taxon>Aquificota</taxon>
        <taxon>Aquificia</taxon>
        <taxon>Desulfurobacteriales</taxon>
        <taxon>Desulfurobacteriaceae</taxon>
        <taxon>Thermovibrio</taxon>
    </lineage>
</organism>
<keyword evidence="4" id="KW-0482">Metalloprotease</keyword>
<dbReference type="GO" id="GO:0008235">
    <property type="term" value="F:metalloexopeptidase activity"/>
    <property type="evidence" value="ECO:0007669"/>
    <property type="project" value="UniProtKB-ARBA"/>
</dbReference>
<keyword evidence="1" id="KW-0645">Protease</keyword>
<dbReference type="PROSITE" id="PS00491">
    <property type="entry name" value="PROLINE_PEPTIDASE"/>
    <property type="match status" value="1"/>
</dbReference>
<keyword evidence="8" id="KW-1185">Reference proteome</keyword>
<feature type="domain" description="Creatinase N-terminal" evidence="6">
    <location>
        <begin position="16"/>
        <end position="121"/>
    </location>
</feature>
<accession>E8T4H6</accession>
<dbReference type="GO" id="GO:0004177">
    <property type="term" value="F:aminopeptidase activity"/>
    <property type="evidence" value="ECO:0007669"/>
    <property type="project" value="UniProtKB-ARBA"/>
</dbReference>
<dbReference type="OrthoDB" id="9806388at2"/>
<dbReference type="Pfam" id="PF01321">
    <property type="entry name" value="Creatinase_N"/>
    <property type="match status" value="1"/>
</dbReference>
<evidence type="ECO:0000256" key="4">
    <source>
        <dbReference type="ARBA" id="ARBA00023049"/>
    </source>
</evidence>
<dbReference type="eggNOG" id="COG0006">
    <property type="taxonomic scope" value="Bacteria"/>
</dbReference>
<dbReference type="GO" id="GO:0006508">
    <property type="term" value="P:proteolysis"/>
    <property type="evidence" value="ECO:0007669"/>
    <property type="project" value="UniProtKB-KW"/>
</dbReference>
<dbReference type="InterPro" id="IPR000587">
    <property type="entry name" value="Creatinase_N"/>
</dbReference>
<dbReference type="SUPFAM" id="SSF53092">
    <property type="entry name" value="Creatinase/prolidase N-terminal domain"/>
    <property type="match status" value="1"/>
</dbReference>
<dbReference type="InterPro" id="IPR050659">
    <property type="entry name" value="Peptidase_M24B"/>
</dbReference>
<dbReference type="InterPro" id="IPR001714">
    <property type="entry name" value="Pept_M24_MAP"/>
</dbReference>
<dbReference type="PANTHER" id="PTHR46112">
    <property type="entry name" value="AMINOPEPTIDASE"/>
    <property type="match status" value="1"/>
</dbReference>
<sequence length="343" mass="38014">MRLEEIFQKVPVIGEAYLTFSQPENFYLTGFRSTFGVTVVTAKGDALFLTDGRYFEEAKKQVKNFKLVLWKGWETLKEVLKGLSLESVSVDPSRLSLANYRKLQEFIQVVEAPGFISQFRARKTPREISLITRAVQIAELSLKSVLHLLKPGITELEFRRELINAFFKFGGEGEAFPTIVASGPGSAIPHWQTSNREIKDGDVVIVDFGTVYGGYVSDITRTFLVGNVPSQMKEVYTVVKEAQELGVSLLKAGKACKEMDSAVREFIASKGYGEFFVHSLGHGIGIEVHEAPTLSIRSDQVLQEGNVVTVEPGIYIPELGGVRIEDDCLVTVEGSFLISHVIV</sequence>
<dbReference type="InterPro" id="IPR001131">
    <property type="entry name" value="Peptidase_M24B_aminopep-P_CS"/>
</dbReference>
<dbReference type="GO" id="GO:0046872">
    <property type="term" value="F:metal ion binding"/>
    <property type="evidence" value="ECO:0007669"/>
    <property type="project" value="UniProtKB-KW"/>
</dbReference>
<gene>
    <name evidence="7" type="ordered locus">Theam_0338</name>
</gene>
<evidence type="ECO:0000256" key="3">
    <source>
        <dbReference type="ARBA" id="ARBA00022801"/>
    </source>
</evidence>
<dbReference type="RefSeq" id="WP_013537097.1">
    <property type="nucleotide sequence ID" value="NC_014926.1"/>
</dbReference>
<dbReference type="KEGG" id="tam:Theam_0338"/>
<dbReference type="InterPro" id="IPR036005">
    <property type="entry name" value="Creatinase/aminopeptidase-like"/>
</dbReference>
<dbReference type="HOGENOM" id="CLU_017266_4_2_0"/>
<dbReference type="AlphaFoldDB" id="E8T4H6"/>
<dbReference type="PRINTS" id="PR00599">
    <property type="entry name" value="MAPEPTIDASE"/>
</dbReference>
<evidence type="ECO:0000259" key="6">
    <source>
        <dbReference type="Pfam" id="PF01321"/>
    </source>
</evidence>
<reference evidence="7" key="1">
    <citation type="submission" date="2011-01" db="EMBL/GenBank/DDBJ databases">
        <title>Complete sequence of chromosome of Thermovibrio ammonificans HB-1.</title>
        <authorList>
            <consortium name="US DOE Joint Genome Institute"/>
            <person name="Lucas S."/>
            <person name="Copeland A."/>
            <person name="Lapidus A."/>
            <person name="Cheng J.-F."/>
            <person name="Goodwin L."/>
            <person name="Pitluck S."/>
            <person name="Davenport K."/>
            <person name="Detter J.C."/>
            <person name="Han C."/>
            <person name="Tapia R."/>
            <person name="Land M."/>
            <person name="Hauser L."/>
            <person name="Kyrpides N."/>
            <person name="Ivanova N."/>
            <person name="Ovchinnikova G."/>
            <person name="Vetriani C."/>
            <person name="Woyke T."/>
        </authorList>
    </citation>
    <scope>NUCLEOTIDE SEQUENCE [LARGE SCALE GENOMIC DNA]</scope>
    <source>
        <strain evidence="7">HB-1</strain>
    </source>
</reference>
<dbReference type="PANTHER" id="PTHR46112:SF3">
    <property type="entry name" value="AMINOPEPTIDASE YPDF"/>
    <property type="match status" value="1"/>
</dbReference>